<dbReference type="Gene3D" id="1.10.8.420">
    <property type="entry name" value="RecR Domain 1"/>
    <property type="match status" value="1"/>
</dbReference>
<keyword evidence="2 7" id="KW-0227">DNA damage</keyword>
<dbReference type="OrthoDB" id="9802672at2"/>
<evidence type="ECO:0000259" key="8">
    <source>
        <dbReference type="PROSITE" id="PS50172"/>
    </source>
</evidence>
<dbReference type="Gene3D" id="3.40.1360.10">
    <property type="match status" value="1"/>
</dbReference>
<sequence length="196" mass="21401">MAQAHALQVLVEALRRLPGVGVKSASRMAFHLLQHDRAGARQLAQALQHACDSVHHCRLCHTFTEHEVCETCQDASRDRSKLCVVETPADQSALERTQAFRGLYFVLMGKLSPLDGIGPQDIGLDRLLDRAGDGVVQEVILATNFTAEGEATAHVLSERLKARGLKVTRLARGVPAGSELEYVDLGTIAHALHDRR</sequence>
<dbReference type="GO" id="GO:0008270">
    <property type="term" value="F:zinc ion binding"/>
    <property type="evidence" value="ECO:0007669"/>
    <property type="project" value="UniProtKB-KW"/>
</dbReference>
<dbReference type="SMART" id="SM00493">
    <property type="entry name" value="TOPRIM"/>
    <property type="match status" value="1"/>
</dbReference>
<evidence type="ECO:0000256" key="2">
    <source>
        <dbReference type="ARBA" id="ARBA00022763"/>
    </source>
</evidence>
<dbReference type="Proteomes" id="UP000199531">
    <property type="component" value="Unassembled WGS sequence"/>
</dbReference>
<keyword evidence="3 7" id="KW-0863">Zinc-finger</keyword>
<keyword evidence="1 7" id="KW-0479">Metal-binding</keyword>
<keyword evidence="5 7" id="KW-0233">DNA recombination</keyword>
<dbReference type="EMBL" id="FOCW01000009">
    <property type="protein sequence ID" value="SEN89226.1"/>
    <property type="molecule type" value="Genomic_DNA"/>
</dbReference>
<dbReference type="HAMAP" id="MF_00017">
    <property type="entry name" value="RecR"/>
    <property type="match status" value="1"/>
</dbReference>
<organism evidence="10 11">
    <name type="scientific">Brachymonas denitrificans DSM 15123</name>
    <dbReference type="NCBI Taxonomy" id="1121117"/>
    <lineage>
        <taxon>Bacteria</taxon>
        <taxon>Pseudomonadati</taxon>
        <taxon>Pseudomonadota</taxon>
        <taxon>Betaproteobacteria</taxon>
        <taxon>Burkholderiales</taxon>
        <taxon>Comamonadaceae</taxon>
        <taxon>Brachymonas</taxon>
    </lineage>
</organism>
<dbReference type="Pfam" id="PF21175">
    <property type="entry name" value="RecR_C"/>
    <property type="match status" value="1"/>
</dbReference>
<dbReference type="Pfam" id="PF13662">
    <property type="entry name" value="Toprim_4"/>
    <property type="match status" value="1"/>
</dbReference>
<evidence type="ECO:0000256" key="1">
    <source>
        <dbReference type="ARBA" id="ARBA00022723"/>
    </source>
</evidence>
<dbReference type="InterPro" id="IPR034137">
    <property type="entry name" value="TOPRIM_RecR"/>
</dbReference>
<evidence type="ECO:0000256" key="4">
    <source>
        <dbReference type="ARBA" id="ARBA00022833"/>
    </source>
</evidence>
<dbReference type="RefSeq" id="WP_091818038.1">
    <property type="nucleotide sequence ID" value="NZ_FOCW01000009.1"/>
</dbReference>
<proteinExistence type="inferred from homology"/>
<dbReference type="CDD" id="cd01025">
    <property type="entry name" value="TOPRIM_recR"/>
    <property type="match status" value="1"/>
</dbReference>
<evidence type="ECO:0000256" key="5">
    <source>
        <dbReference type="ARBA" id="ARBA00023172"/>
    </source>
</evidence>
<dbReference type="AlphaFoldDB" id="A0A1H8K9P8"/>
<gene>
    <name evidence="7" type="primary">recR</name>
    <name evidence="10" type="ORF">SAMN02745977_02285</name>
</gene>
<dbReference type="InterPro" id="IPR000093">
    <property type="entry name" value="DNA_Rcmb_RecR"/>
</dbReference>
<name>A0A1H8K9P8_9BURK</name>
<comment type="similarity">
    <text evidence="7">Belongs to the RecR family.</text>
</comment>
<keyword evidence="6 7" id="KW-0234">DNA repair</keyword>
<accession>A0A1H8K9P8</accession>
<dbReference type="PROSITE" id="PS50172">
    <property type="entry name" value="BRCT"/>
    <property type="match status" value="1"/>
</dbReference>
<evidence type="ECO:0000313" key="11">
    <source>
        <dbReference type="Proteomes" id="UP000199531"/>
    </source>
</evidence>
<dbReference type="GO" id="GO:0003677">
    <property type="term" value="F:DNA binding"/>
    <property type="evidence" value="ECO:0007669"/>
    <property type="project" value="UniProtKB-UniRule"/>
</dbReference>
<dbReference type="GO" id="GO:0006310">
    <property type="term" value="P:DNA recombination"/>
    <property type="evidence" value="ECO:0007669"/>
    <property type="project" value="UniProtKB-UniRule"/>
</dbReference>
<dbReference type="PROSITE" id="PS50880">
    <property type="entry name" value="TOPRIM"/>
    <property type="match status" value="1"/>
</dbReference>
<dbReference type="PANTHER" id="PTHR30446">
    <property type="entry name" value="RECOMBINATION PROTEIN RECR"/>
    <property type="match status" value="1"/>
</dbReference>
<keyword evidence="11" id="KW-1185">Reference proteome</keyword>
<dbReference type="NCBIfam" id="TIGR00615">
    <property type="entry name" value="recR"/>
    <property type="match status" value="1"/>
</dbReference>
<evidence type="ECO:0000259" key="9">
    <source>
        <dbReference type="PROSITE" id="PS50880"/>
    </source>
</evidence>
<protein>
    <recommendedName>
        <fullName evidence="7">Recombination protein RecR</fullName>
    </recommendedName>
</protein>
<evidence type="ECO:0000256" key="7">
    <source>
        <dbReference type="HAMAP-Rule" id="MF_00017"/>
    </source>
</evidence>
<feature type="domain" description="BRCT" evidence="8">
    <location>
        <begin position="95"/>
        <end position="196"/>
    </location>
</feature>
<dbReference type="STRING" id="1121117.SAMN02745977_02285"/>
<feature type="zinc finger region" description="C4-type" evidence="7">
    <location>
        <begin position="57"/>
        <end position="72"/>
    </location>
</feature>
<dbReference type="PANTHER" id="PTHR30446:SF0">
    <property type="entry name" value="RECOMBINATION PROTEIN RECR"/>
    <property type="match status" value="1"/>
</dbReference>
<dbReference type="InterPro" id="IPR015967">
    <property type="entry name" value="Rcmb_RecR_Znf"/>
</dbReference>
<dbReference type="InterPro" id="IPR006171">
    <property type="entry name" value="TOPRIM_dom"/>
</dbReference>
<dbReference type="Pfam" id="PF21176">
    <property type="entry name" value="RecR_HhH"/>
    <property type="match status" value="1"/>
</dbReference>
<evidence type="ECO:0000256" key="6">
    <source>
        <dbReference type="ARBA" id="ARBA00023204"/>
    </source>
</evidence>
<evidence type="ECO:0000313" key="10">
    <source>
        <dbReference type="EMBL" id="SEN89226.1"/>
    </source>
</evidence>
<dbReference type="InterPro" id="IPR001357">
    <property type="entry name" value="BRCT_dom"/>
</dbReference>
<dbReference type="InterPro" id="IPR023627">
    <property type="entry name" value="Rcmb_RecR"/>
</dbReference>
<dbReference type="GO" id="GO:0006281">
    <property type="term" value="P:DNA repair"/>
    <property type="evidence" value="ECO:0007669"/>
    <property type="project" value="UniProtKB-UniRule"/>
</dbReference>
<evidence type="ECO:0000256" key="3">
    <source>
        <dbReference type="ARBA" id="ARBA00022771"/>
    </source>
</evidence>
<comment type="function">
    <text evidence="7">May play a role in DNA repair. It seems to be involved in an RecBC-independent recombinational process of DNA repair. It may act with RecF and RecO.</text>
</comment>
<dbReference type="SUPFAM" id="SSF111304">
    <property type="entry name" value="Recombination protein RecR"/>
    <property type="match status" value="1"/>
</dbReference>
<dbReference type="Pfam" id="PF02132">
    <property type="entry name" value="RecR_ZnF"/>
    <property type="match status" value="1"/>
</dbReference>
<reference evidence="10 11" key="1">
    <citation type="submission" date="2016-10" db="EMBL/GenBank/DDBJ databases">
        <authorList>
            <person name="de Groot N.N."/>
        </authorList>
    </citation>
    <scope>NUCLEOTIDE SEQUENCE [LARGE SCALE GENOMIC DNA]</scope>
    <source>
        <strain evidence="10 11">DSM 15123</strain>
    </source>
</reference>
<keyword evidence="4 7" id="KW-0862">Zinc</keyword>
<feature type="domain" description="Toprim" evidence="9">
    <location>
        <begin position="80"/>
        <end position="175"/>
    </location>
</feature>